<dbReference type="EMBL" id="MU865439">
    <property type="protein sequence ID" value="KAK4223117.1"/>
    <property type="molecule type" value="Genomic_DNA"/>
</dbReference>
<comment type="caution">
    <text evidence="2">The sequence shown here is derived from an EMBL/GenBank/DDBJ whole genome shotgun (WGS) entry which is preliminary data.</text>
</comment>
<feature type="compositionally biased region" description="Basic and acidic residues" evidence="1">
    <location>
        <begin position="189"/>
        <end position="217"/>
    </location>
</feature>
<name>A0AAN7BGZ4_9PEZI</name>
<feature type="compositionally biased region" description="Basic and acidic residues" evidence="1">
    <location>
        <begin position="246"/>
        <end position="277"/>
    </location>
</feature>
<keyword evidence="3" id="KW-1185">Reference proteome</keyword>
<feature type="compositionally biased region" description="Polar residues" evidence="1">
    <location>
        <begin position="483"/>
        <end position="499"/>
    </location>
</feature>
<reference evidence="2" key="1">
    <citation type="journal article" date="2023" name="Mol. Phylogenet. Evol.">
        <title>Genome-scale phylogeny and comparative genomics of the fungal order Sordariales.</title>
        <authorList>
            <person name="Hensen N."/>
            <person name="Bonometti L."/>
            <person name="Westerberg I."/>
            <person name="Brannstrom I.O."/>
            <person name="Guillou S."/>
            <person name="Cros-Aarteil S."/>
            <person name="Calhoun S."/>
            <person name="Haridas S."/>
            <person name="Kuo A."/>
            <person name="Mondo S."/>
            <person name="Pangilinan J."/>
            <person name="Riley R."/>
            <person name="LaButti K."/>
            <person name="Andreopoulos B."/>
            <person name="Lipzen A."/>
            <person name="Chen C."/>
            <person name="Yan M."/>
            <person name="Daum C."/>
            <person name="Ng V."/>
            <person name="Clum A."/>
            <person name="Steindorff A."/>
            <person name="Ohm R.A."/>
            <person name="Martin F."/>
            <person name="Silar P."/>
            <person name="Natvig D.O."/>
            <person name="Lalanne C."/>
            <person name="Gautier V."/>
            <person name="Ament-Velasquez S.L."/>
            <person name="Kruys A."/>
            <person name="Hutchinson M.I."/>
            <person name="Powell A.J."/>
            <person name="Barry K."/>
            <person name="Miller A.N."/>
            <person name="Grigoriev I.V."/>
            <person name="Debuchy R."/>
            <person name="Gladieux P."/>
            <person name="Hiltunen Thoren M."/>
            <person name="Johannesson H."/>
        </authorList>
    </citation>
    <scope>NUCLEOTIDE SEQUENCE</scope>
    <source>
        <strain evidence="2">CBS 990.96</strain>
    </source>
</reference>
<feature type="compositionally biased region" description="Polar residues" evidence="1">
    <location>
        <begin position="519"/>
        <end position="530"/>
    </location>
</feature>
<protein>
    <submittedName>
        <fullName evidence="2">Uncharacterized protein</fullName>
    </submittedName>
</protein>
<dbReference type="AlphaFoldDB" id="A0AAN7BGZ4"/>
<feature type="region of interest" description="Disordered" evidence="1">
    <location>
        <begin position="474"/>
        <end position="540"/>
    </location>
</feature>
<accession>A0AAN7BGZ4</accession>
<feature type="compositionally biased region" description="Low complexity" evidence="1">
    <location>
        <begin position="278"/>
        <end position="290"/>
    </location>
</feature>
<reference evidence="2" key="2">
    <citation type="submission" date="2023-05" db="EMBL/GenBank/DDBJ databases">
        <authorList>
            <consortium name="Lawrence Berkeley National Laboratory"/>
            <person name="Steindorff A."/>
            <person name="Hensen N."/>
            <person name="Bonometti L."/>
            <person name="Westerberg I."/>
            <person name="Brannstrom I.O."/>
            <person name="Guillou S."/>
            <person name="Cros-Aarteil S."/>
            <person name="Calhoun S."/>
            <person name="Haridas S."/>
            <person name="Kuo A."/>
            <person name="Mondo S."/>
            <person name="Pangilinan J."/>
            <person name="Riley R."/>
            <person name="Labutti K."/>
            <person name="Andreopoulos B."/>
            <person name="Lipzen A."/>
            <person name="Chen C."/>
            <person name="Yanf M."/>
            <person name="Daum C."/>
            <person name="Ng V."/>
            <person name="Clum A."/>
            <person name="Ohm R."/>
            <person name="Martin F."/>
            <person name="Silar P."/>
            <person name="Natvig D."/>
            <person name="Lalanne C."/>
            <person name="Gautier V."/>
            <person name="Ament-Velasquez S.L."/>
            <person name="Kruys A."/>
            <person name="Hutchinson M.I."/>
            <person name="Powell A.J."/>
            <person name="Barry K."/>
            <person name="Miller A.N."/>
            <person name="Grigoriev I.V."/>
            <person name="Debuchy R."/>
            <person name="Gladieux P."/>
            <person name="Thoren M.H."/>
            <person name="Johannesson H."/>
        </authorList>
    </citation>
    <scope>NUCLEOTIDE SEQUENCE</scope>
    <source>
        <strain evidence="2">CBS 990.96</strain>
    </source>
</reference>
<feature type="compositionally biased region" description="Low complexity" evidence="1">
    <location>
        <begin position="351"/>
        <end position="368"/>
    </location>
</feature>
<evidence type="ECO:0000256" key="1">
    <source>
        <dbReference type="SAM" id="MobiDB-lite"/>
    </source>
</evidence>
<feature type="compositionally biased region" description="Basic and acidic residues" evidence="1">
    <location>
        <begin position="132"/>
        <end position="163"/>
    </location>
</feature>
<sequence length="608" mass="66362">MCTYDYTPYVGCKGGQQHYYLQWMKCSKAIENGDQFCPLDQSVETDSLRQLSRNVLSCPLHTPIVVQQYEFEFIQATTVPESVPTPRSVKARRGNMTPKSRTPKSGTFRQTFEEQAPRRKRASARDLSPAHSDSDSEDARPKTSDGVKRSERGERGRSSGPREKSHRRVSSADMDMLPTRSSTLRKSQRKAERPPRPEPEGSEHAEQPREEVEEKPKTKSPRTKHNLDISTTVGIGITGLPTSPDIYRRPSEVHRAKSQEKLKQDGEKKQDAERKPDPTTVSPVTVSPSTFLASNTGSDSSPVNSSEPLPFSQQSLAARRGRRSTRSVRKSTEESPMTRIDELVGQEPVDDVPSSSSRPVSRSSTSRVPSRHATPRLSQDAFIPPVPPLSPGLHSPRGFGTFPEPPLSPRSFRTNFSYEVGGDASSIKSGRSRKGYEEQVADAKKWVAARESMPINHGGSGNITDLVMQSPRKMSEPNLVNGRDSSMDSGYTSGQTQQRRGSEATVVVPQTEGGARLQKTMSPSGLSQSHRPPPLQLVGAHAGRLPPCALPVSLYSPAVPGQQNGDPASLAAAVNGKDGKVPLLQRMGLRKKISGLVGKGEGKDGVKV</sequence>
<gene>
    <name evidence="2" type="ORF">QBC38DRAFT_488364</name>
</gene>
<feature type="compositionally biased region" description="Polar residues" evidence="1">
    <location>
        <begin position="97"/>
        <end position="110"/>
    </location>
</feature>
<evidence type="ECO:0000313" key="3">
    <source>
        <dbReference type="Proteomes" id="UP001301958"/>
    </source>
</evidence>
<organism evidence="2 3">
    <name type="scientific">Podospora fimiseda</name>
    <dbReference type="NCBI Taxonomy" id="252190"/>
    <lineage>
        <taxon>Eukaryota</taxon>
        <taxon>Fungi</taxon>
        <taxon>Dikarya</taxon>
        <taxon>Ascomycota</taxon>
        <taxon>Pezizomycotina</taxon>
        <taxon>Sordariomycetes</taxon>
        <taxon>Sordariomycetidae</taxon>
        <taxon>Sordariales</taxon>
        <taxon>Podosporaceae</taxon>
        <taxon>Podospora</taxon>
    </lineage>
</organism>
<feature type="region of interest" description="Disordered" evidence="1">
    <location>
        <begin position="83"/>
        <end position="414"/>
    </location>
</feature>
<proteinExistence type="predicted"/>
<dbReference type="Proteomes" id="UP001301958">
    <property type="component" value="Unassembled WGS sequence"/>
</dbReference>
<feature type="compositionally biased region" description="Polar residues" evidence="1">
    <location>
        <begin position="291"/>
        <end position="316"/>
    </location>
</feature>
<feature type="compositionally biased region" description="Basic residues" evidence="1">
    <location>
        <begin position="319"/>
        <end position="329"/>
    </location>
</feature>
<evidence type="ECO:0000313" key="2">
    <source>
        <dbReference type="EMBL" id="KAK4223117.1"/>
    </source>
</evidence>